<gene>
    <name evidence="9" type="ORF">Cba03nite_48900</name>
</gene>
<evidence type="ECO:0000256" key="7">
    <source>
        <dbReference type="SAM" id="MobiDB-lite"/>
    </source>
</evidence>
<dbReference type="InterPro" id="IPR006710">
    <property type="entry name" value="Glyco_hydro_43"/>
</dbReference>
<dbReference type="Pfam" id="PF04616">
    <property type="entry name" value="Glyco_hydro_43"/>
    <property type="match status" value="1"/>
</dbReference>
<dbReference type="RefSeq" id="WP_203750525.1">
    <property type="nucleotide sequence ID" value="NZ_BONF01000029.1"/>
</dbReference>
<dbReference type="PANTHER" id="PTHR42812">
    <property type="entry name" value="BETA-XYLOSIDASE"/>
    <property type="match status" value="1"/>
</dbReference>
<organism evidence="9 10">
    <name type="scientific">Catellatospora bangladeshensis</name>
    <dbReference type="NCBI Taxonomy" id="310355"/>
    <lineage>
        <taxon>Bacteria</taxon>
        <taxon>Bacillati</taxon>
        <taxon>Actinomycetota</taxon>
        <taxon>Actinomycetes</taxon>
        <taxon>Micromonosporales</taxon>
        <taxon>Micromonosporaceae</taxon>
        <taxon>Catellatospora</taxon>
    </lineage>
</organism>
<proteinExistence type="inferred from homology"/>
<evidence type="ECO:0000259" key="8">
    <source>
        <dbReference type="Pfam" id="PF17851"/>
    </source>
</evidence>
<evidence type="ECO:0000256" key="6">
    <source>
        <dbReference type="RuleBase" id="RU361187"/>
    </source>
</evidence>
<keyword evidence="10" id="KW-1185">Reference proteome</keyword>
<dbReference type="InterPro" id="IPR041542">
    <property type="entry name" value="GH43_C2"/>
</dbReference>
<feature type="active site" description="Proton donor" evidence="4">
    <location>
        <position position="191"/>
    </location>
</feature>
<dbReference type="InterPro" id="IPR013320">
    <property type="entry name" value="ConA-like_dom_sf"/>
</dbReference>
<evidence type="ECO:0000256" key="4">
    <source>
        <dbReference type="PIRSR" id="PIRSR606710-1"/>
    </source>
</evidence>
<evidence type="ECO:0000313" key="10">
    <source>
        <dbReference type="Proteomes" id="UP000601223"/>
    </source>
</evidence>
<dbReference type="PANTHER" id="PTHR42812:SF12">
    <property type="entry name" value="BETA-XYLOSIDASE-RELATED"/>
    <property type="match status" value="1"/>
</dbReference>
<evidence type="ECO:0000256" key="3">
    <source>
        <dbReference type="ARBA" id="ARBA00023295"/>
    </source>
</evidence>
<dbReference type="CDD" id="cd18617">
    <property type="entry name" value="GH43_XynB-like"/>
    <property type="match status" value="1"/>
</dbReference>
<keyword evidence="2 6" id="KW-0378">Hydrolase</keyword>
<dbReference type="Gene3D" id="2.115.10.20">
    <property type="entry name" value="Glycosyl hydrolase domain, family 43"/>
    <property type="match status" value="1"/>
</dbReference>
<accession>A0A8J3JFE6</accession>
<dbReference type="Proteomes" id="UP000601223">
    <property type="component" value="Unassembled WGS sequence"/>
</dbReference>
<dbReference type="Pfam" id="PF17851">
    <property type="entry name" value="GH43_C2"/>
    <property type="match status" value="1"/>
</dbReference>
<dbReference type="AlphaFoldDB" id="A0A8J3JFE6"/>
<evidence type="ECO:0000256" key="1">
    <source>
        <dbReference type="ARBA" id="ARBA00009865"/>
    </source>
</evidence>
<keyword evidence="3 6" id="KW-0326">Glycosidase</keyword>
<dbReference type="EMBL" id="BONF01000029">
    <property type="protein sequence ID" value="GIF83541.1"/>
    <property type="molecule type" value="Genomic_DNA"/>
</dbReference>
<feature type="active site" description="Proton acceptor" evidence="4">
    <location>
        <position position="34"/>
    </location>
</feature>
<dbReference type="SUPFAM" id="SSF49899">
    <property type="entry name" value="Concanavalin A-like lectins/glucanases"/>
    <property type="match status" value="1"/>
</dbReference>
<dbReference type="Gene3D" id="2.60.120.200">
    <property type="match status" value="1"/>
</dbReference>
<feature type="compositionally biased region" description="Polar residues" evidence="7">
    <location>
        <begin position="1"/>
        <end position="14"/>
    </location>
</feature>
<reference evidence="9 10" key="1">
    <citation type="submission" date="2021-01" db="EMBL/GenBank/DDBJ databases">
        <title>Whole genome shotgun sequence of Catellatospora bangladeshensis NBRC 107357.</title>
        <authorList>
            <person name="Komaki H."/>
            <person name="Tamura T."/>
        </authorList>
    </citation>
    <scope>NUCLEOTIDE SEQUENCE [LARGE SCALE GENOMIC DNA]</scope>
    <source>
        <strain evidence="9 10">NBRC 107357</strain>
    </source>
</reference>
<dbReference type="SUPFAM" id="SSF75005">
    <property type="entry name" value="Arabinanase/levansucrase/invertase"/>
    <property type="match status" value="1"/>
</dbReference>
<dbReference type="GO" id="GO:0004553">
    <property type="term" value="F:hydrolase activity, hydrolyzing O-glycosyl compounds"/>
    <property type="evidence" value="ECO:0007669"/>
    <property type="project" value="InterPro"/>
</dbReference>
<feature type="region of interest" description="Disordered" evidence="7">
    <location>
        <begin position="1"/>
        <end position="20"/>
    </location>
</feature>
<feature type="domain" description="Beta-xylosidase C-terminal Concanavalin A-like" evidence="8">
    <location>
        <begin position="323"/>
        <end position="512"/>
    </location>
</feature>
<protein>
    <submittedName>
        <fullName evidence="9">Glycoside hydrolase 43 family protein</fullName>
    </submittedName>
</protein>
<sequence length="529" mass="57328">MNSPQPSPADTSAVASDRPGGVFGNPVIPGMHPDPSVCRVGDDYYLACSSFEYFPGVPLFHSRDLVHWEQIGNALDRPGQLHLPPETPSSAGVYAPTLRHHDGRFWLITTNVAPGGGTMLFTAVDPAGPWSEPIRLPGIGGIDPDLAWDDQGRCWCTYAGIEQTRIDPHTGRTLGTPRRLWSGGPDAQAPEAPHLYRIGEHWYLLIAEGGTERGHAVSIARGPAPDGPFEPCPANPILTHRGLNHPIQNTGHADLVQAPDGSWWLMLLGVRPRGGTPGWHVLGRETFLTPVTWTDGWPVVGRVEAALPAPPWPARPVPAPPRRDDFDSPRLHPQWISVRSRPEDLWSLTEPSGWLTLHARGASLDQPDVMFVGRRQQHLSCTVRTLLDATAGRGGLAARLDEAHHYEIEAGDGRVQVSARASSLRTVLGDRAVAPGPVLLRMDVIASPSAHWQPCREPDTIRLGVEHPDGTFEVLAELDGRYLSTEVAGGFTGRVLGMYAAAGTVRFDWFDYAPIEVGSPTSAEVILAP</sequence>
<feature type="site" description="Important for catalytic activity, responsible for pKa modulation of the active site Glu and correct orientation of both the proton donor and substrate" evidence="5">
    <location>
        <position position="143"/>
    </location>
</feature>
<comment type="caution">
    <text evidence="9">The sequence shown here is derived from an EMBL/GenBank/DDBJ whole genome shotgun (WGS) entry which is preliminary data.</text>
</comment>
<evidence type="ECO:0000313" key="9">
    <source>
        <dbReference type="EMBL" id="GIF83541.1"/>
    </source>
</evidence>
<evidence type="ECO:0000256" key="2">
    <source>
        <dbReference type="ARBA" id="ARBA00022801"/>
    </source>
</evidence>
<dbReference type="InterPro" id="IPR051795">
    <property type="entry name" value="Glycosyl_Hydrlase_43"/>
</dbReference>
<name>A0A8J3JFE6_9ACTN</name>
<dbReference type="GO" id="GO:0005975">
    <property type="term" value="P:carbohydrate metabolic process"/>
    <property type="evidence" value="ECO:0007669"/>
    <property type="project" value="InterPro"/>
</dbReference>
<evidence type="ECO:0000256" key="5">
    <source>
        <dbReference type="PIRSR" id="PIRSR606710-2"/>
    </source>
</evidence>
<comment type="similarity">
    <text evidence="1 6">Belongs to the glycosyl hydrolase 43 family.</text>
</comment>
<dbReference type="InterPro" id="IPR023296">
    <property type="entry name" value="Glyco_hydro_beta-prop_sf"/>
</dbReference>